<dbReference type="SUPFAM" id="SSF48403">
    <property type="entry name" value="Ankyrin repeat"/>
    <property type="match status" value="1"/>
</dbReference>
<dbReference type="InterPro" id="IPR002110">
    <property type="entry name" value="Ankyrin_rpt"/>
</dbReference>
<sequence>MTPSYLHENLMQACEKGNLDEVKQWLAEGADVNLNIKLPKNALDVAVKIGNHQIINLLVEHGAIIKEYVLQKAIEKDQNYLNLLIPDFKACTDEKLLTGTLLATINIGNLDLAKQAIEQGAKPASLFLSAILKIANVEILQLLIENGFNIHMDTNKILSEWMGSSAINWHGDKKTKRHDLLKFIIEYHLQRPNSLEGFTSWSQSDKSRLFRMGLDTKDLNMMKFAVLVGVNKNDSLNSALNRYYTKKQDEKVNYEIIEYILNSNITFNEVIISNAVCFNYTEVLSVLSHNDDLEFAYEFAYSYENDSLQNYFIDKGVSKEAQHFSKMKISAIKGNIKDLRNAVNNGAKLDTLDTDIIVEIINKNHVEILKYFHASGIVFDGSYNHCLNKAMNVHNAYESISYLIELGLDISSIGNLPQEYRNKYPSFSDMWGKRYRNIFNYTVYLATEVYPKREGKKKEDVLKKIAELSTLPYVIKMSEAASREQ</sequence>
<reference evidence="1" key="1">
    <citation type="submission" date="2016-10" db="EMBL/GenBank/DDBJ databases">
        <authorList>
            <person name="de Groot N.N."/>
        </authorList>
    </citation>
    <scope>NUCLEOTIDE SEQUENCE</scope>
</reference>
<name>A0A1W1CP54_9ZZZZ</name>
<accession>A0A1W1CP54</accession>
<dbReference type="InterPro" id="IPR036770">
    <property type="entry name" value="Ankyrin_rpt-contain_sf"/>
</dbReference>
<dbReference type="Gene3D" id="1.25.40.20">
    <property type="entry name" value="Ankyrin repeat-containing domain"/>
    <property type="match status" value="1"/>
</dbReference>
<proteinExistence type="predicted"/>
<dbReference type="SMART" id="SM00248">
    <property type="entry name" value="ANK"/>
    <property type="match status" value="5"/>
</dbReference>
<organism evidence="1">
    <name type="scientific">hydrothermal vent metagenome</name>
    <dbReference type="NCBI Taxonomy" id="652676"/>
    <lineage>
        <taxon>unclassified sequences</taxon>
        <taxon>metagenomes</taxon>
        <taxon>ecological metagenomes</taxon>
    </lineage>
</organism>
<evidence type="ECO:0000313" key="1">
    <source>
        <dbReference type="EMBL" id="SFV67559.1"/>
    </source>
</evidence>
<protein>
    <submittedName>
        <fullName evidence="1">Uncharacterized protein</fullName>
    </submittedName>
</protein>
<dbReference type="Pfam" id="PF12796">
    <property type="entry name" value="Ank_2"/>
    <property type="match status" value="1"/>
</dbReference>
<gene>
    <name evidence="1" type="ORF">MNB_SM-4-717</name>
</gene>
<dbReference type="AlphaFoldDB" id="A0A1W1CP54"/>
<dbReference type="EMBL" id="FPHF01000097">
    <property type="protein sequence ID" value="SFV67559.1"/>
    <property type="molecule type" value="Genomic_DNA"/>
</dbReference>